<dbReference type="GO" id="GO:0016020">
    <property type="term" value="C:membrane"/>
    <property type="evidence" value="ECO:0007669"/>
    <property type="project" value="InterPro"/>
</dbReference>
<keyword evidence="2" id="KW-1185">Reference proteome</keyword>
<reference evidence="1" key="1">
    <citation type="submission" date="2021-10" db="EMBL/GenBank/DDBJ databases">
        <title>Tropical sea cucumber genome reveals ecological adaptation and Cuvierian tubules defense mechanism.</title>
        <authorList>
            <person name="Chen T."/>
        </authorList>
    </citation>
    <scope>NUCLEOTIDE SEQUENCE</scope>
    <source>
        <strain evidence="1">Nanhai2018</strain>
        <tissue evidence="1">Muscle</tissue>
    </source>
</reference>
<sequence length="357" mass="41254">MERAKSLSHIEWATTACNEGRAVVREKKMGSLEVKIFDERVLCSASKHVTSSDNPFRGGSVQDFPCLDVAGVKTCDSLPNFFLYSNGQNQAYKDSVISYMHVPKCGGTTVKQCMGIVAKRENKENPYLLHLERRFEIELTPMQTHCPYSMFMGSDSLGICRKVKDKECSYFTFVREPYDRLVSLYFECRLQNDPPGKGRDNCMNLPITEWVMKVKHALFFFQLHRRVECPTGKMDGCEFVTPESAFELANNITYVNYIAEHLDKIFAVIGLQEDYHQSLKLLERAYGMQFYNVCKGLWMNRGKYGEGDIESNERKRQMLAVTLQGNEEVRKFIFPDVVLYEKAKEIFQKEIQRLKTM</sequence>
<evidence type="ECO:0000313" key="1">
    <source>
        <dbReference type="EMBL" id="KAJ8025762.1"/>
    </source>
</evidence>
<comment type="caution">
    <text evidence="1">The sequence shown here is derived from an EMBL/GenBank/DDBJ whole genome shotgun (WGS) entry which is preliminary data.</text>
</comment>
<proteinExistence type="predicted"/>
<dbReference type="EMBL" id="JAIZAY010000017">
    <property type="protein sequence ID" value="KAJ8025762.1"/>
    <property type="molecule type" value="Genomic_DNA"/>
</dbReference>
<dbReference type="SUPFAM" id="SSF52540">
    <property type="entry name" value="P-loop containing nucleoside triphosphate hydrolases"/>
    <property type="match status" value="1"/>
</dbReference>
<dbReference type="GO" id="GO:0008146">
    <property type="term" value="F:sulfotransferase activity"/>
    <property type="evidence" value="ECO:0007669"/>
    <property type="project" value="InterPro"/>
</dbReference>
<dbReference type="InterPro" id="IPR005331">
    <property type="entry name" value="Sulfotransferase"/>
</dbReference>
<evidence type="ECO:0000313" key="2">
    <source>
        <dbReference type="Proteomes" id="UP001152320"/>
    </source>
</evidence>
<accession>A0A9Q0YNN9</accession>
<dbReference type="AlphaFoldDB" id="A0A9Q0YNN9"/>
<dbReference type="PANTHER" id="PTHR32301">
    <property type="entry name" value="COUNTIN RECEPTOR CNR3-RELATED"/>
    <property type="match status" value="1"/>
</dbReference>
<dbReference type="Pfam" id="PF03567">
    <property type="entry name" value="Sulfotransfer_2"/>
    <property type="match status" value="1"/>
</dbReference>
<dbReference type="Proteomes" id="UP001152320">
    <property type="component" value="Chromosome 17"/>
</dbReference>
<dbReference type="InterPro" id="IPR053259">
    <property type="entry name" value="Golvesin-related_Golgi"/>
</dbReference>
<organism evidence="1 2">
    <name type="scientific">Holothuria leucospilota</name>
    <name type="common">Black long sea cucumber</name>
    <name type="synonym">Mertensiothuria leucospilota</name>
    <dbReference type="NCBI Taxonomy" id="206669"/>
    <lineage>
        <taxon>Eukaryota</taxon>
        <taxon>Metazoa</taxon>
        <taxon>Echinodermata</taxon>
        <taxon>Eleutherozoa</taxon>
        <taxon>Echinozoa</taxon>
        <taxon>Holothuroidea</taxon>
        <taxon>Aspidochirotacea</taxon>
        <taxon>Aspidochirotida</taxon>
        <taxon>Holothuriidae</taxon>
        <taxon>Holothuria</taxon>
    </lineage>
</organism>
<dbReference type="Gene3D" id="3.40.50.300">
    <property type="entry name" value="P-loop containing nucleotide triphosphate hydrolases"/>
    <property type="match status" value="1"/>
</dbReference>
<protein>
    <recommendedName>
        <fullName evidence="3">Sulfotransferase</fullName>
    </recommendedName>
</protein>
<dbReference type="PANTHER" id="PTHR32301:SF6">
    <property type="entry name" value="GOLVESIN-RELATED"/>
    <property type="match status" value="1"/>
</dbReference>
<dbReference type="InterPro" id="IPR027417">
    <property type="entry name" value="P-loop_NTPase"/>
</dbReference>
<evidence type="ECO:0008006" key="3">
    <source>
        <dbReference type="Google" id="ProtNLM"/>
    </source>
</evidence>
<name>A0A9Q0YNN9_HOLLE</name>
<dbReference type="OrthoDB" id="10010208at2759"/>
<gene>
    <name evidence="1" type="ORF">HOLleu_33406</name>
</gene>